<evidence type="ECO:0000256" key="1">
    <source>
        <dbReference type="SAM" id="MobiDB-lite"/>
    </source>
</evidence>
<gene>
    <name evidence="2" type="ORF">GCM10009716_08850</name>
</gene>
<comment type="caution">
    <text evidence="2">The sequence shown here is derived from an EMBL/GenBank/DDBJ whole genome shotgun (WGS) entry which is preliminary data.</text>
</comment>
<accession>A0ABN2NTL2</accession>
<feature type="compositionally biased region" description="Low complexity" evidence="1">
    <location>
        <begin position="32"/>
        <end position="41"/>
    </location>
</feature>
<feature type="region of interest" description="Disordered" evidence="1">
    <location>
        <begin position="1"/>
        <end position="41"/>
    </location>
</feature>
<feature type="compositionally biased region" description="Acidic residues" evidence="1">
    <location>
        <begin position="107"/>
        <end position="116"/>
    </location>
</feature>
<proteinExistence type="predicted"/>
<dbReference type="EMBL" id="BAAAMJ010000008">
    <property type="protein sequence ID" value="GAA1901201.1"/>
    <property type="molecule type" value="Genomic_DNA"/>
</dbReference>
<protein>
    <recommendedName>
        <fullName evidence="4">ATP-grasp-modified RiPP</fullName>
    </recommendedName>
</protein>
<sequence length="116" mass="11920">MSVTTEQERDAIPGTLCLDAPESRLPLERGSAPDLPELAAGPGPGPFALRFLTPVGDAGTGGVLPQDIGYDEMSQTGTYEGLPPGVFMTKNPPKTFGPTDPGGQLDAPDDPGPSDD</sequence>
<name>A0ABN2NTL2_9ACTN</name>
<feature type="region of interest" description="Disordered" evidence="1">
    <location>
        <begin position="74"/>
        <end position="116"/>
    </location>
</feature>
<dbReference type="Proteomes" id="UP001501303">
    <property type="component" value="Unassembled WGS sequence"/>
</dbReference>
<reference evidence="2 3" key="1">
    <citation type="journal article" date="2019" name="Int. J. Syst. Evol. Microbiol.">
        <title>The Global Catalogue of Microorganisms (GCM) 10K type strain sequencing project: providing services to taxonomists for standard genome sequencing and annotation.</title>
        <authorList>
            <consortium name="The Broad Institute Genomics Platform"/>
            <consortium name="The Broad Institute Genome Sequencing Center for Infectious Disease"/>
            <person name="Wu L."/>
            <person name="Ma J."/>
        </authorList>
    </citation>
    <scope>NUCLEOTIDE SEQUENCE [LARGE SCALE GENOMIC DNA]</scope>
    <source>
        <strain evidence="2 3">JCM 13581</strain>
    </source>
</reference>
<evidence type="ECO:0008006" key="4">
    <source>
        <dbReference type="Google" id="ProtNLM"/>
    </source>
</evidence>
<evidence type="ECO:0000313" key="3">
    <source>
        <dbReference type="Proteomes" id="UP001501303"/>
    </source>
</evidence>
<feature type="compositionally biased region" description="Basic and acidic residues" evidence="1">
    <location>
        <begin position="1"/>
        <end position="11"/>
    </location>
</feature>
<dbReference type="RefSeq" id="WP_344258966.1">
    <property type="nucleotide sequence ID" value="NZ_BAAAMJ010000008.1"/>
</dbReference>
<keyword evidence="3" id="KW-1185">Reference proteome</keyword>
<organism evidence="2 3">
    <name type="scientific">Streptomyces sodiiphilus</name>
    <dbReference type="NCBI Taxonomy" id="226217"/>
    <lineage>
        <taxon>Bacteria</taxon>
        <taxon>Bacillati</taxon>
        <taxon>Actinomycetota</taxon>
        <taxon>Actinomycetes</taxon>
        <taxon>Kitasatosporales</taxon>
        <taxon>Streptomycetaceae</taxon>
        <taxon>Streptomyces</taxon>
    </lineage>
</organism>
<evidence type="ECO:0000313" key="2">
    <source>
        <dbReference type="EMBL" id="GAA1901201.1"/>
    </source>
</evidence>